<dbReference type="PROSITE" id="PS51647">
    <property type="entry name" value="CYSTATIN_KININOGEN"/>
    <property type="match status" value="1"/>
</dbReference>
<evidence type="ECO:0000256" key="5">
    <source>
        <dbReference type="ARBA" id="ARBA00022704"/>
    </source>
</evidence>
<reference evidence="14 15" key="1">
    <citation type="journal article" date="2007" name="Nature">
        <title>Genome of the marsupial Monodelphis domestica reveals innovation in non-coding sequences.</title>
        <authorList>
            <person name="Mikkelsen T.S."/>
            <person name="Wakefield M.J."/>
            <person name="Aken B."/>
            <person name="Amemiya C.T."/>
            <person name="Chang J.L."/>
            <person name="Duke S."/>
            <person name="Garber M."/>
            <person name="Gentles A.J."/>
            <person name="Goodstadt L."/>
            <person name="Heger A."/>
            <person name="Jurka J."/>
            <person name="Kamal M."/>
            <person name="Mauceli E."/>
            <person name="Searle S.M."/>
            <person name="Sharpe T."/>
            <person name="Baker M.L."/>
            <person name="Batzer M.A."/>
            <person name="Benos P.V."/>
            <person name="Belov K."/>
            <person name="Clamp M."/>
            <person name="Cook A."/>
            <person name="Cuff J."/>
            <person name="Das R."/>
            <person name="Davidow L."/>
            <person name="Deakin J.E."/>
            <person name="Fazzari M.J."/>
            <person name="Glass J.L."/>
            <person name="Grabherr M."/>
            <person name="Greally J.M."/>
            <person name="Gu W."/>
            <person name="Hore T.A."/>
            <person name="Huttley G.A."/>
            <person name="Kleber M."/>
            <person name="Jirtle R.L."/>
            <person name="Koina E."/>
            <person name="Lee J.T."/>
            <person name="Mahony S."/>
            <person name="Marra M.A."/>
            <person name="Miller R.D."/>
            <person name="Nicholls R.D."/>
            <person name="Oda M."/>
            <person name="Papenfuss A.T."/>
            <person name="Parra Z.E."/>
            <person name="Pollock D.D."/>
            <person name="Ray D.A."/>
            <person name="Schein J.E."/>
            <person name="Speed T.P."/>
            <person name="Thompson K."/>
            <person name="VandeBerg J.L."/>
            <person name="Wade C.M."/>
            <person name="Walker J.A."/>
            <person name="Waters P.D."/>
            <person name="Webber C."/>
            <person name="Weidman J.R."/>
            <person name="Xie X."/>
            <person name="Zody M.C."/>
            <person name="Baldwin J."/>
            <person name="Abdouelleil A."/>
            <person name="Abdulkadir J."/>
            <person name="Abebe A."/>
            <person name="Abera B."/>
            <person name="Abreu J."/>
            <person name="Acer S.C."/>
            <person name="Aftuck L."/>
            <person name="Alexander A."/>
            <person name="An P."/>
            <person name="Anderson E."/>
            <person name="Anderson S."/>
            <person name="Arachi H."/>
            <person name="Azer M."/>
            <person name="Bachantsang P."/>
            <person name="Barry A."/>
            <person name="Bayul T."/>
            <person name="Berlin A."/>
            <person name="Bessette D."/>
            <person name="Bloom T."/>
            <person name="Bloom T."/>
            <person name="Boguslavskiy L."/>
            <person name="Bonnet C."/>
            <person name="Boukhgalter B."/>
            <person name="Bourzgui I."/>
            <person name="Brown A."/>
            <person name="Cahill P."/>
            <person name="Channer S."/>
            <person name="Cheshatsang Y."/>
            <person name="Chuda L."/>
            <person name="Citroen M."/>
            <person name="Collymore A."/>
            <person name="Cooke P."/>
            <person name="Costello M."/>
            <person name="D'Aco K."/>
            <person name="Daza R."/>
            <person name="De Haan G."/>
            <person name="DeGray S."/>
            <person name="DeMaso C."/>
            <person name="Dhargay N."/>
            <person name="Dooley K."/>
            <person name="Dooley E."/>
            <person name="Doricent M."/>
            <person name="Dorje P."/>
            <person name="Dorjee K."/>
            <person name="Dupes A."/>
            <person name="Elong R."/>
            <person name="Falk J."/>
            <person name="Farina A."/>
            <person name="Faro S."/>
            <person name="Ferguson D."/>
            <person name="Fisher S."/>
            <person name="Foley C.D."/>
            <person name="Franke A."/>
            <person name="Friedrich D."/>
            <person name="Gadbois L."/>
            <person name="Gearin G."/>
            <person name="Gearin C.R."/>
            <person name="Giannoukos G."/>
            <person name="Goode T."/>
            <person name="Graham J."/>
            <person name="Grandbois E."/>
            <person name="Grewal S."/>
            <person name="Gyaltsen K."/>
            <person name="Hafez N."/>
            <person name="Hagos B."/>
            <person name="Hall J."/>
            <person name="Henson C."/>
            <person name="Hollinger A."/>
            <person name="Honan T."/>
            <person name="Huard M.D."/>
            <person name="Hughes L."/>
            <person name="Hurhula B."/>
            <person name="Husby M.E."/>
            <person name="Kamat A."/>
            <person name="Kanga B."/>
            <person name="Kashin S."/>
            <person name="Khazanovich D."/>
            <person name="Kisner P."/>
            <person name="Lance K."/>
            <person name="Lara M."/>
            <person name="Lee W."/>
            <person name="Lennon N."/>
            <person name="Letendre F."/>
            <person name="LeVine R."/>
            <person name="Lipovsky A."/>
            <person name="Liu X."/>
            <person name="Liu J."/>
            <person name="Liu S."/>
            <person name="Lokyitsang T."/>
            <person name="Lokyitsang Y."/>
            <person name="Lubonja R."/>
            <person name="Lui A."/>
            <person name="MacDonald P."/>
            <person name="Magnisalis V."/>
            <person name="Maru K."/>
            <person name="Matthews C."/>
            <person name="McCusker W."/>
            <person name="McDonough S."/>
            <person name="Mehta T."/>
            <person name="Meldrim J."/>
            <person name="Meneus L."/>
            <person name="Mihai O."/>
            <person name="Mihalev A."/>
            <person name="Mihova T."/>
            <person name="Mittelman R."/>
            <person name="Mlenga V."/>
            <person name="Montmayeur A."/>
            <person name="Mulrain L."/>
            <person name="Navidi A."/>
            <person name="Naylor J."/>
            <person name="Negash T."/>
            <person name="Nguyen T."/>
            <person name="Nguyen N."/>
            <person name="Nicol R."/>
            <person name="Norbu C."/>
            <person name="Norbu N."/>
            <person name="Novod N."/>
            <person name="O'Neill B."/>
            <person name="Osman S."/>
            <person name="Markiewicz E."/>
            <person name="Oyono O.L."/>
            <person name="Patti C."/>
            <person name="Phunkhang P."/>
            <person name="Pierre F."/>
            <person name="Priest M."/>
            <person name="Raghuraman S."/>
            <person name="Rege F."/>
            <person name="Reyes R."/>
            <person name="Rise C."/>
            <person name="Rogov P."/>
            <person name="Ross K."/>
            <person name="Ryan E."/>
            <person name="Settipalli S."/>
            <person name="Shea T."/>
            <person name="Sherpa N."/>
            <person name="Shi L."/>
            <person name="Shih D."/>
            <person name="Sparrow T."/>
            <person name="Spaulding J."/>
            <person name="Stalker J."/>
            <person name="Stange-Thomann N."/>
            <person name="Stavropoulos S."/>
            <person name="Stone C."/>
            <person name="Strader C."/>
            <person name="Tesfaye S."/>
            <person name="Thomson T."/>
            <person name="Thoulutsang Y."/>
            <person name="Thoulutsang D."/>
            <person name="Topham K."/>
            <person name="Topping I."/>
            <person name="Tsamla T."/>
            <person name="Vassiliev H."/>
            <person name="Vo A."/>
            <person name="Wangchuk T."/>
            <person name="Wangdi T."/>
            <person name="Weiand M."/>
            <person name="Wilkinson J."/>
            <person name="Wilson A."/>
            <person name="Yadav S."/>
            <person name="Young G."/>
            <person name="Yu Q."/>
            <person name="Zembek L."/>
            <person name="Zhong D."/>
            <person name="Zimmer A."/>
            <person name="Zwirko Z."/>
            <person name="Jaffe D.B."/>
            <person name="Alvarez P."/>
            <person name="Brockman W."/>
            <person name="Butler J."/>
            <person name="Chin C."/>
            <person name="Gnerre S."/>
            <person name="MacCallum I."/>
            <person name="Graves J.A."/>
            <person name="Ponting C.P."/>
            <person name="Breen M."/>
            <person name="Samollow P.B."/>
            <person name="Lander E.S."/>
            <person name="Lindblad-Toh K."/>
        </authorList>
    </citation>
    <scope>NUCLEOTIDE SEQUENCE [LARGE SCALE GENOMIC DNA]</scope>
</reference>
<dbReference type="PANTHER" id="PTHR13814">
    <property type="entry name" value="FETUIN"/>
    <property type="match status" value="1"/>
</dbReference>
<keyword evidence="6 12" id="KW-0732">Signal</keyword>
<evidence type="ECO:0000313" key="15">
    <source>
        <dbReference type="Proteomes" id="UP000002280"/>
    </source>
</evidence>
<name>A0A5F8GZI0_MONDO</name>
<evidence type="ECO:0000256" key="12">
    <source>
        <dbReference type="SAM" id="SignalP"/>
    </source>
</evidence>
<keyword evidence="9" id="KW-1015">Disulfide bond</keyword>
<evidence type="ECO:0000256" key="7">
    <source>
        <dbReference type="ARBA" id="ARBA00022737"/>
    </source>
</evidence>
<evidence type="ECO:0000256" key="9">
    <source>
        <dbReference type="ARBA" id="ARBA00023157"/>
    </source>
</evidence>
<feature type="compositionally biased region" description="Basic residues" evidence="11">
    <location>
        <begin position="381"/>
        <end position="401"/>
    </location>
</feature>
<protein>
    <submittedName>
        <fullName evidence="14">Kininogen 1</fullName>
    </submittedName>
</protein>
<keyword evidence="2" id="KW-0840">Vasodilator</keyword>
<dbReference type="GO" id="GO:0042311">
    <property type="term" value="P:vasodilation"/>
    <property type="evidence" value="ECO:0007669"/>
    <property type="project" value="UniProtKB-KW"/>
</dbReference>
<keyword evidence="8" id="KW-0838">Vasoactive</keyword>
<reference evidence="14" key="2">
    <citation type="submission" date="2025-08" db="UniProtKB">
        <authorList>
            <consortium name="Ensembl"/>
        </authorList>
    </citation>
    <scope>IDENTIFICATION</scope>
</reference>
<keyword evidence="10" id="KW-0325">Glycoprotein</keyword>
<keyword evidence="7" id="KW-0677">Repeat</keyword>
<dbReference type="InterPro" id="IPR046350">
    <property type="entry name" value="Cystatin_sf"/>
</dbReference>
<feature type="compositionally biased region" description="Polar residues" evidence="11">
    <location>
        <begin position="412"/>
        <end position="425"/>
    </location>
</feature>
<dbReference type="Proteomes" id="UP000002280">
    <property type="component" value="Chromosome 7"/>
</dbReference>
<dbReference type="Pfam" id="PF00666">
    <property type="entry name" value="Cathelicidins"/>
    <property type="match status" value="1"/>
</dbReference>
<evidence type="ECO:0000259" key="13">
    <source>
        <dbReference type="PROSITE" id="PS51647"/>
    </source>
</evidence>
<dbReference type="GO" id="GO:0005576">
    <property type="term" value="C:extracellular region"/>
    <property type="evidence" value="ECO:0007669"/>
    <property type="project" value="UniProtKB-SubCell"/>
</dbReference>
<dbReference type="InterPro" id="IPR000010">
    <property type="entry name" value="Cystatin_dom"/>
</dbReference>
<dbReference type="PRINTS" id="PR00334">
    <property type="entry name" value="KININOGEN"/>
</dbReference>
<dbReference type="AlphaFoldDB" id="A0A5F8GZI0"/>
<feature type="chain" id="PRO_5023899083" evidence="12">
    <location>
        <begin position="19"/>
        <end position="542"/>
    </location>
</feature>
<evidence type="ECO:0000256" key="11">
    <source>
        <dbReference type="SAM" id="MobiDB-lite"/>
    </source>
</evidence>
<dbReference type="InterPro" id="IPR050735">
    <property type="entry name" value="Kininogen_Fetuin_HRG"/>
</dbReference>
<dbReference type="InterPro" id="IPR002395">
    <property type="entry name" value="Kininogen"/>
</dbReference>
<feature type="region of interest" description="Disordered" evidence="11">
    <location>
        <begin position="312"/>
        <end position="476"/>
    </location>
</feature>
<dbReference type="GeneTree" id="ENSGT00950000182930"/>
<dbReference type="CDD" id="cd00042">
    <property type="entry name" value="CY"/>
    <property type="match status" value="1"/>
</dbReference>
<dbReference type="Gene3D" id="3.10.450.10">
    <property type="match status" value="3"/>
</dbReference>
<feature type="compositionally biased region" description="Basic residues" evidence="11">
    <location>
        <begin position="340"/>
        <end position="352"/>
    </location>
</feature>
<dbReference type="FunFam" id="3.10.450.10:FF:000002">
    <property type="entry name" value="Kininogen 1"/>
    <property type="match status" value="1"/>
</dbReference>
<evidence type="ECO:0000256" key="3">
    <source>
        <dbReference type="ARBA" id="ARBA00022525"/>
    </source>
</evidence>
<evidence type="ECO:0000256" key="6">
    <source>
        <dbReference type="ARBA" id="ARBA00022729"/>
    </source>
</evidence>
<dbReference type="SMART" id="SM00043">
    <property type="entry name" value="CY"/>
    <property type="match status" value="2"/>
</dbReference>
<keyword evidence="15" id="KW-1185">Reference proteome</keyword>
<dbReference type="InterPro" id="IPR027358">
    <property type="entry name" value="Kininogen-type_cystatin_dom"/>
</dbReference>
<dbReference type="GO" id="GO:0045861">
    <property type="term" value="P:negative regulation of proteolysis"/>
    <property type="evidence" value="ECO:0007669"/>
    <property type="project" value="UniProtKB-ARBA"/>
</dbReference>
<feature type="signal peptide" evidence="12">
    <location>
        <begin position="1"/>
        <end position="18"/>
    </location>
</feature>
<dbReference type="PANTHER" id="PTHR13814:SF12">
    <property type="entry name" value="KININOGEN-1"/>
    <property type="match status" value="1"/>
</dbReference>
<evidence type="ECO:0000256" key="1">
    <source>
        <dbReference type="ARBA" id="ARBA00004239"/>
    </source>
</evidence>
<dbReference type="SUPFAM" id="SSF54403">
    <property type="entry name" value="Cystatin/monellin"/>
    <property type="match status" value="3"/>
</dbReference>
<evidence type="ECO:0000256" key="10">
    <source>
        <dbReference type="ARBA" id="ARBA00023180"/>
    </source>
</evidence>
<dbReference type="Bgee" id="ENSMODG00000015868">
    <property type="expression patterns" value="Expressed in liver and 15 other cell types or tissues"/>
</dbReference>
<reference evidence="14" key="3">
    <citation type="submission" date="2025-09" db="UniProtKB">
        <authorList>
            <consortium name="Ensembl"/>
        </authorList>
    </citation>
    <scope>IDENTIFICATION</scope>
</reference>
<evidence type="ECO:0000313" key="14">
    <source>
        <dbReference type="Ensembl" id="ENSMODP00000053005.1"/>
    </source>
</evidence>
<keyword evidence="3" id="KW-0964">Secreted</keyword>
<evidence type="ECO:0000256" key="8">
    <source>
        <dbReference type="ARBA" id="ARBA00022858"/>
    </source>
</evidence>
<dbReference type="Pfam" id="PF00031">
    <property type="entry name" value="Cystatin"/>
    <property type="match status" value="2"/>
</dbReference>
<sequence>MKLAVVLLLVTSQLNVQGESEVSCQDNDVFRAMDAALTEYNNQKTSGNQFVLHQIMAVSLTESSQRTFTVTYNIQEGDCHVRMGKNWKECGIKKDLNKERGQCTAIVKSHNENEFTITEQHCKIIPVNDEVIAVNVPCLGCYRPISANDEDLQAVLNNAVEQFNYQSQSDHLYTLKDVLKALRQVVRGWNYDLEFTVVETNCVKSEVKNVTSECKPLPQGVEPGEKHSIEIQVQETECSKEKGQFSEDCEFKTDGRVLQCIVQVPMGQDGEVKPVIDCHEPPPELGLMKRPSGFSPFRSALRILEEKIIAAREPQNFNTTEQEEEQTPGKAGYPHDHGHGWQRGRHPVHGTKNHPGSGLGHKHGHNHSHGRHRGHDLGQGNKHKHGQGHWKHEKKPKKNRKSWMDEYPYSPTEENFPSSPMQEETQGPPPPQSPSQQGVDVTPSYFQDFDLLDPNPTNIPVEPTAEQKTGGEEAEEEVLFPDIPIVPKSPLFTLMPDFPEPEPIVPKCPGSPWQPITVMNPVTEESQNEDFELSDALSFGKK</sequence>
<keyword evidence="5" id="KW-0789">Thiol protease inhibitor</keyword>
<feature type="domain" description="Cystatin kininogen-type" evidence="13">
    <location>
        <begin position="24"/>
        <end position="128"/>
    </location>
</feature>
<dbReference type="FunFam" id="3.10.450.10:FF:000008">
    <property type="entry name" value="Kininogen 1"/>
    <property type="match status" value="1"/>
</dbReference>
<dbReference type="Ensembl" id="ENSMODT00000077810.1">
    <property type="protein sequence ID" value="ENSMODP00000053005.1"/>
    <property type="gene ID" value="ENSMODG00000015868.4"/>
</dbReference>
<dbReference type="GO" id="GO:0004869">
    <property type="term" value="F:cysteine-type endopeptidase inhibitor activity"/>
    <property type="evidence" value="ECO:0007669"/>
    <property type="project" value="UniProtKB-KW"/>
</dbReference>
<organism evidence="14 15">
    <name type="scientific">Monodelphis domestica</name>
    <name type="common">Gray short-tailed opossum</name>
    <dbReference type="NCBI Taxonomy" id="13616"/>
    <lineage>
        <taxon>Eukaryota</taxon>
        <taxon>Metazoa</taxon>
        <taxon>Chordata</taxon>
        <taxon>Craniata</taxon>
        <taxon>Vertebrata</taxon>
        <taxon>Euteleostomi</taxon>
        <taxon>Mammalia</taxon>
        <taxon>Metatheria</taxon>
        <taxon>Didelphimorphia</taxon>
        <taxon>Didelphidae</taxon>
        <taxon>Monodelphis</taxon>
    </lineage>
</organism>
<feature type="compositionally biased region" description="Basic residues" evidence="11">
    <location>
        <begin position="360"/>
        <end position="374"/>
    </location>
</feature>
<accession>A0A5F8GZI0</accession>
<evidence type="ECO:0000256" key="4">
    <source>
        <dbReference type="ARBA" id="ARBA00022690"/>
    </source>
</evidence>
<keyword evidence="4" id="KW-0646">Protease inhibitor</keyword>
<dbReference type="GO" id="GO:0051241">
    <property type="term" value="P:negative regulation of multicellular organismal process"/>
    <property type="evidence" value="ECO:0007669"/>
    <property type="project" value="UniProtKB-ARBA"/>
</dbReference>
<evidence type="ECO:0000256" key="2">
    <source>
        <dbReference type="ARBA" id="ARBA00022429"/>
    </source>
</evidence>
<dbReference type="GO" id="GO:0007162">
    <property type="term" value="P:negative regulation of cell adhesion"/>
    <property type="evidence" value="ECO:0007669"/>
    <property type="project" value="UniProtKB-ARBA"/>
</dbReference>
<comment type="subcellular location">
    <subcellularLocation>
        <location evidence="1">Secreted</location>
        <location evidence="1">Extracellular space</location>
    </subcellularLocation>
</comment>
<proteinExistence type="predicted"/>